<organism evidence="3 4">
    <name type="scientific">Yinghuangia aomiensis</name>
    <dbReference type="NCBI Taxonomy" id="676205"/>
    <lineage>
        <taxon>Bacteria</taxon>
        <taxon>Bacillati</taxon>
        <taxon>Actinomycetota</taxon>
        <taxon>Actinomycetes</taxon>
        <taxon>Kitasatosporales</taxon>
        <taxon>Streptomycetaceae</taxon>
        <taxon>Yinghuangia</taxon>
    </lineage>
</organism>
<name>A0ABP9I5U1_9ACTN</name>
<dbReference type="RefSeq" id="WP_345679886.1">
    <property type="nucleotide sequence ID" value="NZ_BAABHS010000037.1"/>
</dbReference>
<evidence type="ECO:0000313" key="4">
    <source>
        <dbReference type="Proteomes" id="UP001500466"/>
    </source>
</evidence>
<reference evidence="4" key="1">
    <citation type="journal article" date="2019" name="Int. J. Syst. Evol. Microbiol.">
        <title>The Global Catalogue of Microorganisms (GCM) 10K type strain sequencing project: providing services to taxonomists for standard genome sequencing and annotation.</title>
        <authorList>
            <consortium name="The Broad Institute Genomics Platform"/>
            <consortium name="The Broad Institute Genome Sequencing Center for Infectious Disease"/>
            <person name="Wu L."/>
            <person name="Ma J."/>
        </authorList>
    </citation>
    <scope>NUCLEOTIDE SEQUENCE [LARGE SCALE GENOMIC DNA]</scope>
    <source>
        <strain evidence="4">JCM 17986</strain>
    </source>
</reference>
<keyword evidence="4" id="KW-1185">Reference proteome</keyword>
<dbReference type="EMBL" id="BAABHS010000037">
    <property type="protein sequence ID" value="GAA4989297.1"/>
    <property type="molecule type" value="Genomic_DNA"/>
</dbReference>
<keyword evidence="2" id="KW-0560">Oxidoreductase</keyword>
<comment type="similarity">
    <text evidence="1">Belongs to the short-chain dehydrogenases/reductases (SDR) family.</text>
</comment>
<gene>
    <name evidence="3" type="ORF">GCM10023205_70470</name>
</gene>
<dbReference type="PANTHER" id="PTHR24320:SF283">
    <property type="entry name" value="RETINOL DEHYDROGENASE 11"/>
    <property type="match status" value="1"/>
</dbReference>
<dbReference type="InterPro" id="IPR002347">
    <property type="entry name" value="SDR_fam"/>
</dbReference>
<dbReference type="PRINTS" id="PR00081">
    <property type="entry name" value="GDHRDH"/>
</dbReference>
<dbReference type="Gene3D" id="3.40.50.720">
    <property type="entry name" value="NAD(P)-binding Rossmann-like Domain"/>
    <property type="match status" value="1"/>
</dbReference>
<accession>A0ABP9I5U1</accession>
<evidence type="ECO:0000256" key="1">
    <source>
        <dbReference type="ARBA" id="ARBA00006484"/>
    </source>
</evidence>
<dbReference type="Proteomes" id="UP001500466">
    <property type="component" value="Unassembled WGS sequence"/>
</dbReference>
<evidence type="ECO:0000256" key="2">
    <source>
        <dbReference type="ARBA" id="ARBA00023002"/>
    </source>
</evidence>
<dbReference type="SUPFAM" id="SSF51735">
    <property type="entry name" value="NAD(P)-binding Rossmann-fold domains"/>
    <property type="match status" value="1"/>
</dbReference>
<dbReference type="Pfam" id="PF00106">
    <property type="entry name" value="adh_short"/>
    <property type="match status" value="1"/>
</dbReference>
<comment type="caution">
    <text evidence="3">The sequence shown here is derived from an EMBL/GenBank/DDBJ whole genome shotgun (WGS) entry which is preliminary data.</text>
</comment>
<protein>
    <submittedName>
        <fullName evidence="3">SDR family NAD(P)-dependent oxidoreductase</fullName>
    </submittedName>
</protein>
<proteinExistence type="inferred from homology"/>
<dbReference type="InterPro" id="IPR036291">
    <property type="entry name" value="NAD(P)-bd_dom_sf"/>
</dbReference>
<dbReference type="PANTHER" id="PTHR24320">
    <property type="entry name" value="RETINOL DEHYDROGENASE"/>
    <property type="match status" value="1"/>
</dbReference>
<evidence type="ECO:0000313" key="3">
    <source>
        <dbReference type="EMBL" id="GAA4989297.1"/>
    </source>
</evidence>
<sequence length="312" mass="32429">MTAYGADTTTDEVVAGIDLTGTTAVVTGATSGLGLETARVLSGAGAHVVLTARTAEKGAEAVAAVAAAAEPGKPAGSVEAGVLDLTSLASVRAFAAWVTERHPEIGLLVNNAGVMATPFERTADGFELQFGTNHLGHFLLTNLLAPALLRAAPARVVNLSSGGHVASDILWDDPNFAETEYHPWKAYGQSKTANILFTVELDRRLADRGVRSYAVHPGMIRTNLGRYMTREQGGDLQSKISRAGVPAMKSVPQGAATQVWAATAPELAAQGGVYAEDCAVSSGHAAWARDPESAARLWTLSEDLVGEKFPAA</sequence>
<dbReference type="CDD" id="cd05327">
    <property type="entry name" value="retinol-DH_like_SDR_c_like"/>
    <property type="match status" value="1"/>
</dbReference>